<evidence type="ECO:0000313" key="1">
    <source>
        <dbReference type="EMBL" id="KYF61867.1"/>
    </source>
</evidence>
<sequence>MTAHAAAPTEEGEHKMMTTTIAEAPHDLASPRAAPGSSTRLVTELADLAELAAPEVSVCVLRREIDPDVDAFVRGWLLPRPLSETLRVDPGAPDVAALAAGAPPSPGRDAFLDDVRGLISLFADLTGCPRIGVRLARLDKPMCPRLHADMVTVRLVTTYVGPGTEWAEHADVRRDRLGHRANGVPDEVSGVLRAGARLRRMDPFDVGLLKGEAWPGNRDRGAVHRSPPGASPRVVVTLDALA</sequence>
<proteinExistence type="predicted"/>
<dbReference type="AlphaFoldDB" id="A0A150Q1I4"/>
<dbReference type="InterPro" id="IPR014955">
    <property type="entry name" value="DUF1826"/>
</dbReference>
<organism evidence="1 2">
    <name type="scientific">Sorangium cellulosum</name>
    <name type="common">Polyangium cellulosum</name>
    <dbReference type="NCBI Taxonomy" id="56"/>
    <lineage>
        <taxon>Bacteria</taxon>
        <taxon>Pseudomonadati</taxon>
        <taxon>Myxococcota</taxon>
        <taxon>Polyangia</taxon>
        <taxon>Polyangiales</taxon>
        <taxon>Polyangiaceae</taxon>
        <taxon>Sorangium</taxon>
    </lineage>
</organism>
<gene>
    <name evidence="1" type="ORF">BE04_32780</name>
</gene>
<protein>
    <recommendedName>
        <fullName evidence="3">DUF1826 domain-containing protein</fullName>
    </recommendedName>
</protein>
<dbReference type="Pfam" id="PF08856">
    <property type="entry name" value="DUF1826"/>
    <property type="match status" value="1"/>
</dbReference>
<evidence type="ECO:0000313" key="2">
    <source>
        <dbReference type="Proteomes" id="UP000075604"/>
    </source>
</evidence>
<dbReference type="EMBL" id="JELX01000756">
    <property type="protein sequence ID" value="KYF61867.1"/>
    <property type="molecule type" value="Genomic_DNA"/>
</dbReference>
<comment type="caution">
    <text evidence="1">The sequence shown here is derived from an EMBL/GenBank/DDBJ whole genome shotgun (WGS) entry which is preliminary data.</text>
</comment>
<accession>A0A150Q1I4</accession>
<name>A0A150Q1I4_SORCE</name>
<reference evidence="1 2" key="1">
    <citation type="submission" date="2014-02" db="EMBL/GenBank/DDBJ databases">
        <title>The small core and large imbalanced accessory genome model reveals a collaborative survival strategy of Sorangium cellulosum strains in nature.</title>
        <authorList>
            <person name="Han K."/>
            <person name="Peng R."/>
            <person name="Blom J."/>
            <person name="Li Y.-Z."/>
        </authorList>
    </citation>
    <scope>NUCLEOTIDE SEQUENCE [LARGE SCALE GENOMIC DNA]</scope>
    <source>
        <strain evidence="1 2">So0157-18</strain>
    </source>
</reference>
<dbReference type="Proteomes" id="UP000075604">
    <property type="component" value="Unassembled WGS sequence"/>
</dbReference>
<evidence type="ECO:0008006" key="3">
    <source>
        <dbReference type="Google" id="ProtNLM"/>
    </source>
</evidence>